<evidence type="ECO:0000313" key="13">
    <source>
        <dbReference type="EMBL" id="CAA7388404.1"/>
    </source>
</evidence>
<dbReference type="EC" id="3.2.1.14" evidence="2"/>
<dbReference type="SUPFAM" id="SSF51445">
    <property type="entry name" value="(Trans)glycosidases"/>
    <property type="match status" value="1"/>
</dbReference>
<dbReference type="PANTHER" id="PTHR45708">
    <property type="entry name" value="ENDOCHITINASE"/>
    <property type="match status" value="1"/>
</dbReference>
<sequence length="303" mass="32293">MASLNNTRLFLLFGFAFMLSLASQAHGGQIAVYWGQGNNKNEGTLRQTCETGRYSYVIIAFLNEFGEGRAPKLNLAGHCDPASGGCISVSDGIRACQGRGIKVLLSIGGGVGSYGLSNPNDAQQVASYLWNNFLGGQSNFRPLGNAALDGIDFDIEQGSDVFYGDLGRALKNLGQQAGKTVLLSAAPQCPFPDRFLGRAINTGVFDFVWVQFYNNPPCQYSNGDTSRLRTAWSNNWANIPTGKVFLGLPAAPAAAGSGFLPPQVLISQVLPAIKSSPKYGGIMLWNKLFDDVTGYSNAVKGSV</sequence>
<reference evidence="13" key="1">
    <citation type="submission" date="2020-02" db="EMBL/GenBank/DDBJ databases">
        <authorList>
            <person name="Scholz U."/>
            <person name="Mascher M."/>
            <person name="Fiebig A."/>
        </authorList>
    </citation>
    <scope>NUCLEOTIDE SEQUENCE</scope>
</reference>
<evidence type="ECO:0000256" key="4">
    <source>
        <dbReference type="ARBA" id="ARBA00023024"/>
    </source>
</evidence>
<dbReference type="InterPro" id="IPR017853">
    <property type="entry name" value="GH"/>
</dbReference>
<evidence type="ECO:0000256" key="1">
    <source>
        <dbReference type="ARBA" id="ARBA00000822"/>
    </source>
</evidence>
<evidence type="ECO:0000313" key="15">
    <source>
        <dbReference type="Proteomes" id="UP000663760"/>
    </source>
</evidence>
<evidence type="ECO:0000256" key="5">
    <source>
        <dbReference type="ARBA" id="ARBA00023157"/>
    </source>
</evidence>
<keyword evidence="5" id="KW-1015">Disulfide bond</keyword>
<evidence type="ECO:0000256" key="6">
    <source>
        <dbReference type="ARBA" id="ARBA00023277"/>
    </source>
</evidence>
<proteinExistence type="inferred from homology"/>
<keyword evidence="7 9" id="KW-0326">Glycosidase</keyword>
<keyword evidence="3 9" id="KW-0378">Hydrolase</keyword>
<evidence type="ECO:0000256" key="8">
    <source>
        <dbReference type="ARBA" id="ARBA00023326"/>
    </source>
</evidence>
<keyword evidence="15" id="KW-1185">Reference proteome</keyword>
<evidence type="ECO:0000256" key="11">
    <source>
        <dbReference type="SAM" id="SignalP"/>
    </source>
</evidence>
<accession>A0A7I8JXC9</accession>
<dbReference type="GO" id="GO:0000272">
    <property type="term" value="P:polysaccharide catabolic process"/>
    <property type="evidence" value="ECO:0007669"/>
    <property type="project" value="UniProtKB-KW"/>
</dbReference>
<evidence type="ECO:0000256" key="7">
    <source>
        <dbReference type="ARBA" id="ARBA00023295"/>
    </source>
</evidence>
<evidence type="ECO:0000313" key="14">
    <source>
        <dbReference type="EMBL" id="CAA7388406.1"/>
    </source>
</evidence>
<dbReference type="CDD" id="cd02877">
    <property type="entry name" value="GH18_hevamine_XipI_class_III"/>
    <property type="match status" value="1"/>
</dbReference>
<feature type="signal peptide" evidence="11">
    <location>
        <begin position="1"/>
        <end position="27"/>
    </location>
</feature>
<name>A0A7I8JXC9_SPIIN</name>
<dbReference type="GO" id="GO:0006032">
    <property type="term" value="P:chitin catabolic process"/>
    <property type="evidence" value="ECO:0007669"/>
    <property type="project" value="UniProtKB-KW"/>
</dbReference>
<dbReference type="OrthoDB" id="6020543at2759"/>
<feature type="chain" id="PRO_5035587227" description="chitinase" evidence="11">
    <location>
        <begin position="28"/>
        <end position="303"/>
    </location>
</feature>
<protein>
    <recommendedName>
        <fullName evidence="2">chitinase</fullName>
        <ecNumber evidence="2">3.2.1.14</ecNumber>
    </recommendedName>
</protein>
<keyword evidence="11" id="KW-0732">Signal</keyword>
<dbReference type="InterPro" id="IPR050542">
    <property type="entry name" value="Glycosyl_Hydrlase18_Chitinase"/>
</dbReference>
<evidence type="ECO:0000259" key="12">
    <source>
        <dbReference type="PROSITE" id="PS51910"/>
    </source>
</evidence>
<dbReference type="AlphaFoldDB" id="A0A7I8JXC9"/>
<dbReference type="Gene3D" id="3.20.20.80">
    <property type="entry name" value="Glycosidases"/>
    <property type="match status" value="1"/>
</dbReference>
<gene>
    <name evidence="13" type="ORF">SI8410_01000645</name>
    <name evidence="14" type="ORF">SI8410_01000647</name>
</gene>
<dbReference type="FunFam" id="3.20.20.80:FF:000015">
    <property type="entry name" value="Acidic endochitinase SE2"/>
    <property type="match status" value="1"/>
</dbReference>
<keyword evidence="4" id="KW-0146">Chitin degradation</keyword>
<dbReference type="EMBL" id="LR746264">
    <property type="protein sequence ID" value="CAA7388406.1"/>
    <property type="molecule type" value="Genomic_DNA"/>
</dbReference>
<feature type="domain" description="GH18" evidence="12">
    <location>
        <begin position="28"/>
        <end position="303"/>
    </location>
</feature>
<organism evidence="13 15">
    <name type="scientific">Spirodela intermedia</name>
    <name type="common">Intermediate duckweed</name>
    <dbReference type="NCBI Taxonomy" id="51605"/>
    <lineage>
        <taxon>Eukaryota</taxon>
        <taxon>Viridiplantae</taxon>
        <taxon>Streptophyta</taxon>
        <taxon>Embryophyta</taxon>
        <taxon>Tracheophyta</taxon>
        <taxon>Spermatophyta</taxon>
        <taxon>Magnoliopsida</taxon>
        <taxon>Liliopsida</taxon>
        <taxon>Araceae</taxon>
        <taxon>Lemnoideae</taxon>
        <taxon>Spirodela</taxon>
    </lineage>
</organism>
<evidence type="ECO:0000256" key="10">
    <source>
        <dbReference type="RuleBase" id="RU004453"/>
    </source>
</evidence>
<keyword evidence="8" id="KW-0624">Polysaccharide degradation</keyword>
<dbReference type="Proteomes" id="UP000663760">
    <property type="component" value="Chromosome 1"/>
</dbReference>
<dbReference type="GO" id="GO:0005576">
    <property type="term" value="C:extracellular region"/>
    <property type="evidence" value="ECO:0007669"/>
    <property type="project" value="TreeGrafter"/>
</dbReference>
<evidence type="ECO:0000256" key="2">
    <source>
        <dbReference type="ARBA" id="ARBA00012729"/>
    </source>
</evidence>
<evidence type="ECO:0000256" key="9">
    <source>
        <dbReference type="RuleBase" id="RU000489"/>
    </source>
</evidence>
<keyword evidence="6" id="KW-0119">Carbohydrate metabolism</keyword>
<dbReference type="PANTHER" id="PTHR45708:SF21">
    <property type="entry name" value="ACIDIC ENDOCHITINASE"/>
    <property type="match status" value="1"/>
</dbReference>
<dbReference type="PROSITE" id="PS51910">
    <property type="entry name" value="GH18_2"/>
    <property type="match status" value="1"/>
</dbReference>
<dbReference type="EMBL" id="LR746264">
    <property type="protein sequence ID" value="CAA7388404.1"/>
    <property type="molecule type" value="Genomic_DNA"/>
</dbReference>
<dbReference type="InterPro" id="IPR045321">
    <property type="entry name" value="Cts1-like"/>
</dbReference>
<dbReference type="Pfam" id="PF00704">
    <property type="entry name" value="Glyco_hydro_18"/>
    <property type="match status" value="1"/>
</dbReference>
<comment type="catalytic activity">
    <reaction evidence="1">
        <text>Random endo-hydrolysis of N-acetyl-beta-D-glucosaminide (1-&gt;4)-beta-linkages in chitin and chitodextrins.</text>
        <dbReference type="EC" id="3.2.1.14"/>
    </reaction>
</comment>
<dbReference type="InterPro" id="IPR001223">
    <property type="entry name" value="Glyco_hydro18_cat"/>
</dbReference>
<dbReference type="GO" id="GO:0008843">
    <property type="term" value="F:endochitinase activity"/>
    <property type="evidence" value="ECO:0007669"/>
    <property type="project" value="UniProtKB-EC"/>
</dbReference>
<dbReference type="PROSITE" id="PS01095">
    <property type="entry name" value="GH18_1"/>
    <property type="match status" value="1"/>
</dbReference>
<comment type="similarity">
    <text evidence="10">Belongs to the glycosyl hydrolase 18 family.</text>
</comment>
<evidence type="ECO:0000256" key="3">
    <source>
        <dbReference type="ARBA" id="ARBA00022801"/>
    </source>
</evidence>
<dbReference type="InterPro" id="IPR001579">
    <property type="entry name" value="Glyco_hydro_18_chit_AS"/>
</dbReference>